<dbReference type="GO" id="GO:0046930">
    <property type="term" value="C:pore complex"/>
    <property type="evidence" value="ECO:0007669"/>
    <property type="project" value="UniProtKB-KW"/>
</dbReference>
<feature type="region of interest" description="Disordered" evidence="10">
    <location>
        <begin position="45"/>
        <end position="68"/>
    </location>
</feature>
<protein>
    <recommendedName>
        <fullName evidence="14">Porin domain-containing protein</fullName>
    </recommendedName>
</protein>
<evidence type="ECO:0000256" key="8">
    <source>
        <dbReference type="ARBA" id="ARBA00023136"/>
    </source>
</evidence>
<dbReference type="OrthoDB" id="5689851at2"/>
<keyword evidence="6" id="KW-0406">Ion transport</keyword>
<keyword evidence="9" id="KW-0998">Cell outer membrane</keyword>
<evidence type="ECO:0000256" key="4">
    <source>
        <dbReference type="ARBA" id="ARBA00022692"/>
    </source>
</evidence>
<dbReference type="SUPFAM" id="SSF56935">
    <property type="entry name" value="Porins"/>
    <property type="match status" value="1"/>
</dbReference>
<evidence type="ECO:0000256" key="3">
    <source>
        <dbReference type="ARBA" id="ARBA00022452"/>
    </source>
</evidence>
<evidence type="ECO:0000256" key="11">
    <source>
        <dbReference type="SAM" id="SignalP"/>
    </source>
</evidence>
<evidence type="ECO:0000256" key="6">
    <source>
        <dbReference type="ARBA" id="ARBA00023065"/>
    </source>
</evidence>
<evidence type="ECO:0000256" key="1">
    <source>
        <dbReference type="ARBA" id="ARBA00004571"/>
    </source>
</evidence>
<feature type="chain" id="PRO_5002009163" description="Porin domain-containing protein" evidence="11">
    <location>
        <begin position="21"/>
        <end position="377"/>
    </location>
</feature>
<feature type="compositionally biased region" description="Basic and acidic residues" evidence="10">
    <location>
        <begin position="49"/>
        <end position="60"/>
    </location>
</feature>
<dbReference type="PANTHER" id="PTHR34501:SF2">
    <property type="entry name" value="OUTER MEMBRANE PORIN F-RELATED"/>
    <property type="match status" value="1"/>
</dbReference>
<evidence type="ECO:0000256" key="9">
    <source>
        <dbReference type="ARBA" id="ARBA00023237"/>
    </source>
</evidence>
<dbReference type="CDD" id="cd00342">
    <property type="entry name" value="gram_neg_porins"/>
    <property type="match status" value="1"/>
</dbReference>
<dbReference type="PANTHER" id="PTHR34501">
    <property type="entry name" value="PROTEIN YDDL-RELATED"/>
    <property type="match status" value="1"/>
</dbReference>
<dbReference type="InterPro" id="IPR033900">
    <property type="entry name" value="Gram_neg_porin_domain"/>
</dbReference>
<name>A0A0A3ANL5_9PAST</name>
<evidence type="ECO:0000313" key="13">
    <source>
        <dbReference type="Proteomes" id="UP000030380"/>
    </source>
</evidence>
<keyword evidence="5 11" id="KW-0732">Signal</keyword>
<comment type="subcellular location">
    <subcellularLocation>
        <location evidence="1">Cell outer membrane</location>
        <topology evidence="1">Multi-pass membrane protein</topology>
    </subcellularLocation>
</comment>
<reference evidence="12 13" key="1">
    <citation type="submission" date="2014-11" db="EMBL/GenBank/DDBJ databases">
        <title>Draft genome sequence of Chelonobacter oris 1662T, associated with respiratory disease in Hermann's Tortoises.</title>
        <authorList>
            <person name="Kudirkiene E."/>
            <person name="Hansen M.J."/>
            <person name="Bojesen A.M."/>
        </authorList>
    </citation>
    <scope>NUCLEOTIDE SEQUENCE [LARGE SCALE GENOMIC DNA]</scope>
    <source>
        <strain evidence="12 13">1662</strain>
    </source>
</reference>
<comment type="caution">
    <text evidence="12">The sequence shown here is derived from an EMBL/GenBank/DDBJ whole genome shotgun (WGS) entry which is preliminary data.</text>
</comment>
<dbReference type="AlphaFoldDB" id="A0A0A3ANL5"/>
<keyword evidence="13" id="KW-1185">Reference proteome</keyword>
<feature type="signal peptide" evidence="11">
    <location>
        <begin position="1"/>
        <end position="20"/>
    </location>
</feature>
<dbReference type="InterPro" id="IPR050298">
    <property type="entry name" value="Gram-neg_bact_OMP"/>
</dbReference>
<dbReference type="EMBL" id="JSUM01000003">
    <property type="protein sequence ID" value="KGQ71003.1"/>
    <property type="molecule type" value="Genomic_DNA"/>
</dbReference>
<dbReference type="GO" id="GO:0009279">
    <property type="term" value="C:cell outer membrane"/>
    <property type="evidence" value="ECO:0007669"/>
    <property type="project" value="UniProtKB-SubCell"/>
</dbReference>
<organism evidence="12 13">
    <name type="scientific">Chelonobacter oris</name>
    <dbReference type="NCBI Taxonomy" id="505317"/>
    <lineage>
        <taxon>Bacteria</taxon>
        <taxon>Pseudomonadati</taxon>
        <taxon>Pseudomonadota</taxon>
        <taxon>Gammaproteobacteria</taxon>
        <taxon>Pasteurellales</taxon>
        <taxon>Pasteurellaceae</taxon>
        <taxon>Chelonobacter</taxon>
    </lineage>
</organism>
<evidence type="ECO:0008006" key="14">
    <source>
        <dbReference type="Google" id="ProtNLM"/>
    </source>
</evidence>
<evidence type="ECO:0000256" key="5">
    <source>
        <dbReference type="ARBA" id="ARBA00022729"/>
    </source>
</evidence>
<evidence type="ECO:0000313" key="12">
    <source>
        <dbReference type="EMBL" id="KGQ71003.1"/>
    </source>
</evidence>
<proteinExistence type="predicted"/>
<keyword evidence="3" id="KW-1134">Transmembrane beta strand</keyword>
<dbReference type="GO" id="GO:0015288">
    <property type="term" value="F:porin activity"/>
    <property type="evidence" value="ECO:0007669"/>
    <property type="project" value="UniProtKB-KW"/>
</dbReference>
<dbReference type="GO" id="GO:0006811">
    <property type="term" value="P:monoatomic ion transport"/>
    <property type="evidence" value="ECO:0007669"/>
    <property type="project" value="UniProtKB-KW"/>
</dbReference>
<evidence type="ECO:0000256" key="10">
    <source>
        <dbReference type="SAM" id="MobiDB-lite"/>
    </source>
</evidence>
<dbReference type="InterPro" id="IPR023614">
    <property type="entry name" value="Porin_dom_sf"/>
</dbReference>
<dbReference type="Gene3D" id="2.40.160.10">
    <property type="entry name" value="Porin"/>
    <property type="match status" value="1"/>
</dbReference>
<keyword evidence="4" id="KW-0812">Transmembrane</keyword>
<keyword evidence="8" id="KW-0472">Membrane</keyword>
<dbReference type="RefSeq" id="WP_034612697.1">
    <property type="nucleotide sequence ID" value="NZ_JSUM01000003.1"/>
</dbReference>
<dbReference type="Proteomes" id="UP000030380">
    <property type="component" value="Unassembled WGS sequence"/>
</dbReference>
<evidence type="ECO:0000256" key="2">
    <source>
        <dbReference type="ARBA" id="ARBA00022448"/>
    </source>
</evidence>
<keyword evidence="2" id="KW-0813">Transport</keyword>
<accession>A0A0A3ANL5</accession>
<gene>
    <name evidence="12" type="ORF">OA57_01795</name>
</gene>
<keyword evidence="7" id="KW-0626">Porin</keyword>
<sequence length="377" mass="42489">MKKLTLTAALLALTTGSAQAYTAFDNNDTKLELDGSLRLKWTSTSNKTETADGESKEHINRPVQNNGSRAGFKLTQQLGNDFYALGRMQFRARGADSYGRSDSQHDFDHLYTHYAFAGIGHKQYGELTYGHQLAYTDYVKQTDLPNTLSISDGYYNTAQRNSLQYAYKGVAGLTLAAFYGFESDRNSNMTLRSNRRIDSYGGAAIYKFELAADQKVTLAVGADRERYENANGSGYSRGVYSFGSAYTVADTTFALDLDQRIIANQQVNNAGDLRRTTDREVRALVFHRLTKDWNIYTQYGYHTTKRESDTLANAKIKRDKYMVGTEYVLLQSSADQPFRVKTFLEGQYIHAKTYNANDTKTIDSKDKVAVIGLRVYW</sequence>
<dbReference type="STRING" id="505317.OA57_01795"/>
<evidence type="ECO:0000256" key="7">
    <source>
        <dbReference type="ARBA" id="ARBA00023114"/>
    </source>
</evidence>